<sequence length="547" mass="57691">MTARTLIRGARVVDGTGAPWFRADVLVAGSRIAAVGPALAAPGARVVEARDRYLAPGFIDAHCHDDLVFLREPTRPEKVLQGVTSIVVGNCSFSLYPTRPASAEALRLHFSGLLGETAPHEVFDGLDGYRAALHGRGIGPNLVSLVGHAALRLAVMGYQDRPATPDEVAAMADLLDVQLAAGAAGLSLGLVYPPSAYADAPEMAALAATVRRHGRVLAAHVRSYEAGLVAAVDEFLNLLRASGAAGLLSHLQAAGRPNWGGVPKAIARLEAARAEGIDVAFDMYPYPAGSSYMLQLLPPEAQAGGLDRLVARLQDPAGRAALRDWVERGPADPHAPQSKISLIGWHNVLLSGIGAPALKRFEGLRMDAAAAEAGLDPFDLLVRCVIEDAGQTAIVMFQLDEADLRAACTHCLHMFGSDGLPRPGTRPHPRAYGTFPRVIGKLARADGWFGIEDGVRRMTSAPAQRFGLGDRGVLRPGLVADLVLFAADTVDRASFADPVQMPHGICDVWVAGEAVVADGAVTGRLPGRVLGGDPLDTDVVKFDNMQR</sequence>
<dbReference type="InterPro" id="IPR032466">
    <property type="entry name" value="Metal_Hydrolase"/>
</dbReference>
<dbReference type="GO" id="GO:0016810">
    <property type="term" value="F:hydrolase activity, acting on carbon-nitrogen (but not peptide) bonds"/>
    <property type="evidence" value="ECO:0007669"/>
    <property type="project" value="InterPro"/>
</dbReference>
<reference evidence="2 3" key="1">
    <citation type="submission" date="2018-09" db="EMBL/GenBank/DDBJ databases">
        <authorList>
            <person name="Grouzdev D.S."/>
            <person name="Krutkina M.S."/>
        </authorList>
    </citation>
    <scope>NUCLEOTIDE SEQUENCE [LARGE SCALE GENOMIC DNA]</scope>
    <source>
        <strain evidence="2 3">RmlP001</strain>
    </source>
</reference>
<dbReference type="AlphaFoldDB" id="A0A4Q2RCM4"/>
<dbReference type="RefSeq" id="WP_129220098.1">
    <property type="nucleotide sequence ID" value="NZ_QYBC01000012.1"/>
</dbReference>
<comment type="caution">
    <text evidence="2">The sequence shown here is derived from an EMBL/GenBank/DDBJ whole genome shotgun (WGS) entry which is preliminary data.</text>
</comment>
<feature type="domain" description="Amidohydrolase 3" evidence="1">
    <location>
        <begin position="45"/>
        <end position="252"/>
    </location>
</feature>
<dbReference type="PANTHER" id="PTHR11647">
    <property type="entry name" value="HYDRANTOINASE/DIHYDROPYRIMIDINASE FAMILY MEMBER"/>
    <property type="match status" value="1"/>
</dbReference>
<dbReference type="Proteomes" id="UP000289411">
    <property type="component" value="Unassembled WGS sequence"/>
</dbReference>
<dbReference type="OrthoDB" id="9815027at2"/>
<dbReference type="InterPro" id="IPR011059">
    <property type="entry name" value="Metal-dep_hydrolase_composite"/>
</dbReference>
<dbReference type="SUPFAM" id="SSF51556">
    <property type="entry name" value="Metallo-dependent hydrolases"/>
    <property type="match status" value="1"/>
</dbReference>
<dbReference type="Pfam" id="PF07969">
    <property type="entry name" value="Amidohydro_3"/>
    <property type="match status" value="2"/>
</dbReference>
<organism evidence="2 3">
    <name type="scientific">Lichenibacterium ramalinae</name>
    <dbReference type="NCBI Taxonomy" id="2316527"/>
    <lineage>
        <taxon>Bacteria</taxon>
        <taxon>Pseudomonadati</taxon>
        <taxon>Pseudomonadota</taxon>
        <taxon>Alphaproteobacteria</taxon>
        <taxon>Hyphomicrobiales</taxon>
        <taxon>Lichenihabitantaceae</taxon>
        <taxon>Lichenibacterium</taxon>
    </lineage>
</organism>
<evidence type="ECO:0000313" key="2">
    <source>
        <dbReference type="EMBL" id="RYB03977.1"/>
    </source>
</evidence>
<keyword evidence="3" id="KW-1185">Reference proteome</keyword>
<dbReference type="CDD" id="cd01297">
    <property type="entry name" value="D-aminoacylase"/>
    <property type="match status" value="1"/>
</dbReference>
<dbReference type="Gene3D" id="3.20.20.140">
    <property type="entry name" value="Metal-dependent hydrolases"/>
    <property type="match status" value="2"/>
</dbReference>
<dbReference type="EMBL" id="QYBC01000012">
    <property type="protein sequence ID" value="RYB03977.1"/>
    <property type="molecule type" value="Genomic_DNA"/>
</dbReference>
<evidence type="ECO:0000313" key="3">
    <source>
        <dbReference type="Proteomes" id="UP000289411"/>
    </source>
</evidence>
<dbReference type="PANTHER" id="PTHR11647:SF1">
    <property type="entry name" value="COLLAPSIN RESPONSE MEDIATOR PROTEIN"/>
    <property type="match status" value="1"/>
</dbReference>
<gene>
    <name evidence="2" type="ORF">D3272_15425</name>
</gene>
<dbReference type="SUPFAM" id="SSF51338">
    <property type="entry name" value="Composite domain of metallo-dependent hydrolases"/>
    <property type="match status" value="1"/>
</dbReference>
<evidence type="ECO:0000259" key="1">
    <source>
        <dbReference type="Pfam" id="PF07969"/>
    </source>
</evidence>
<reference evidence="2 3" key="2">
    <citation type="submission" date="2019-02" db="EMBL/GenBank/DDBJ databases">
        <title>'Lichenibacterium ramalinii' gen. nov. sp. nov., 'Lichenibacterium minor' gen. nov. sp. nov.</title>
        <authorList>
            <person name="Pankratov T."/>
        </authorList>
    </citation>
    <scope>NUCLEOTIDE SEQUENCE [LARGE SCALE GENOMIC DNA]</scope>
    <source>
        <strain evidence="2 3">RmlP001</strain>
    </source>
</reference>
<feature type="domain" description="Amidohydrolase 3" evidence="1">
    <location>
        <begin position="414"/>
        <end position="516"/>
    </location>
</feature>
<protein>
    <submittedName>
        <fullName evidence="2">D-aminoacylase</fullName>
    </submittedName>
</protein>
<accession>A0A4Q2RCM4</accession>
<dbReference type="InterPro" id="IPR013108">
    <property type="entry name" value="Amidohydro_3"/>
</dbReference>
<name>A0A4Q2RCM4_9HYPH</name>
<proteinExistence type="predicted"/>
<dbReference type="InterPro" id="IPR050378">
    <property type="entry name" value="Metallo-dep_Hydrolases_sf"/>
</dbReference>